<sequence>MNSSDGKSCGGKHLRLAGTIVLIVLAVCGGTITYAMATASAQDARLRTVEQDNAANTARFEAIQQSLERIERRIDP</sequence>
<organism evidence="2">
    <name type="scientific">marine sediment metagenome</name>
    <dbReference type="NCBI Taxonomy" id="412755"/>
    <lineage>
        <taxon>unclassified sequences</taxon>
        <taxon>metagenomes</taxon>
        <taxon>ecological metagenomes</taxon>
    </lineage>
</organism>
<keyword evidence="1" id="KW-0812">Transmembrane</keyword>
<protein>
    <submittedName>
        <fullName evidence="2">Uncharacterized protein</fullName>
    </submittedName>
</protein>
<evidence type="ECO:0000313" key="2">
    <source>
        <dbReference type="EMBL" id="KKL10356.1"/>
    </source>
</evidence>
<feature type="transmembrane region" description="Helical" evidence="1">
    <location>
        <begin position="16"/>
        <end position="37"/>
    </location>
</feature>
<comment type="caution">
    <text evidence="2">The sequence shown here is derived from an EMBL/GenBank/DDBJ whole genome shotgun (WGS) entry which is preliminary data.</text>
</comment>
<reference evidence="2" key="1">
    <citation type="journal article" date="2015" name="Nature">
        <title>Complex archaea that bridge the gap between prokaryotes and eukaryotes.</title>
        <authorList>
            <person name="Spang A."/>
            <person name="Saw J.H."/>
            <person name="Jorgensen S.L."/>
            <person name="Zaremba-Niedzwiedzka K."/>
            <person name="Martijn J."/>
            <person name="Lind A.E."/>
            <person name="van Eijk R."/>
            <person name="Schleper C."/>
            <person name="Guy L."/>
            <person name="Ettema T.J."/>
        </authorList>
    </citation>
    <scope>NUCLEOTIDE SEQUENCE</scope>
</reference>
<evidence type="ECO:0000256" key="1">
    <source>
        <dbReference type="SAM" id="Phobius"/>
    </source>
</evidence>
<keyword evidence="1" id="KW-1133">Transmembrane helix</keyword>
<keyword evidence="1" id="KW-0472">Membrane</keyword>
<gene>
    <name evidence="2" type="ORF">LCGC14_2556650</name>
</gene>
<name>A0A0F9CXJ7_9ZZZZ</name>
<dbReference type="EMBL" id="LAZR01042093">
    <property type="protein sequence ID" value="KKL10356.1"/>
    <property type="molecule type" value="Genomic_DNA"/>
</dbReference>
<proteinExistence type="predicted"/>
<dbReference type="AlphaFoldDB" id="A0A0F9CXJ7"/>
<accession>A0A0F9CXJ7</accession>